<dbReference type="InterPro" id="IPR009279">
    <property type="entry name" value="Portal_Mu"/>
</dbReference>
<dbReference type="RefSeq" id="WP_055426282.1">
    <property type="nucleotide sequence ID" value="NZ_FCOR01000016.1"/>
</dbReference>
<accession>A0A0X3ARS9</accession>
<organism evidence="1 2">
    <name type="scientific">Apibacter mensalis</name>
    <dbReference type="NCBI Taxonomy" id="1586267"/>
    <lineage>
        <taxon>Bacteria</taxon>
        <taxon>Pseudomonadati</taxon>
        <taxon>Bacteroidota</taxon>
        <taxon>Flavobacteriia</taxon>
        <taxon>Flavobacteriales</taxon>
        <taxon>Weeksellaceae</taxon>
        <taxon>Apibacter</taxon>
    </lineage>
</organism>
<proteinExistence type="predicted"/>
<dbReference type="STRING" id="1586267.GCA_001418685_01978"/>
<protein>
    <recommendedName>
        <fullName evidence="3">Mu-like prophage protein gp29</fullName>
    </recommendedName>
</protein>
<dbReference type="Pfam" id="PF06074">
    <property type="entry name" value="Portal_Mu"/>
    <property type="match status" value="1"/>
</dbReference>
<reference evidence="1 2" key="1">
    <citation type="submission" date="2016-01" db="EMBL/GenBank/DDBJ databases">
        <authorList>
            <person name="McClelland M."/>
            <person name="Jain A."/>
            <person name="Saraogi P."/>
            <person name="Mendelson R."/>
            <person name="Westerman R."/>
            <person name="SanMiguel P."/>
            <person name="Csonka L."/>
        </authorList>
    </citation>
    <scope>NUCLEOTIDE SEQUENCE [LARGE SCALE GENOMIC DNA]</scope>
    <source>
        <strain evidence="1 2">R-53146</strain>
    </source>
</reference>
<evidence type="ECO:0000313" key="1">
    <source>
        <dbReference type="EMBL" id="CVK17111.1"/>
    </source>
</evidence>
<dbReference type="OrthoDB" id="9797300at2"/>
<dbReference type="EMBL" id="FCOR01000016">
    <property type="protein sequence ID" value="CVK17111.1"/>
    <property type="molecule type" value="Genomic_DNA"/>
</dbReference>
<gene>
    <name evidence="1" type="ORF">Ga0061079_11613</name>
</gene>
<keyword evidence="2" id="KW-1185">Reference proteome</keyword>
<evidence type="ECO:0000313" key="2">
    <source>
        <dbReference type="Proteomes" id="UP000182761"/>
    </source>
</evidence>
<sequence length="415" mass="47262">MNFIKKIVHKALNLPTNEELIKLATRKLSLNNRQDIAAQIIEKSTFSVRSDIRDWSKAKDLAKSVEFPSRWRLYNLLDKIAEDEKIIAESQKRKLPSLSANFLFKNSNGEINLELTAYLQNVQWLNDIIENIIDSRFYGHRLIQLNEKDGKRVVELIPSQNVIPNKGIIYPDYTDNTKVIKYKDLREYGTYIIEFGKPNNFGLYNSAVPIILFKQFARSCWSELCEIYGIPPRVMKTDTQDPTALAKAKKMMKEFGAAAWFIIDSTEEFEFAKGADTNGDVYNNLIANCDNAAALLINGAITGADTKNGSYGKEKIGADISQELIIADQSYVEQQMKSVVIPALISIGWLPEGVSFEYEKNSDLESLWTKVRESMQYYEFDEKWINENFGLKIIGKRQTGLSLGANFNSTDSFFV</sequence>
<evidence type="ECO:0008006" key="3">
    <source>
        <dbReference type="Google" id="ProtNLM"/>
    </source>
</evidence>
<dbReference type="Proteomes" id="UP000182761">
    <property type="component" value="Unassembled WGS sequence"/>
</dbReference>
<name>A0A0X3ARS9_9FLAO</name>
<dbReference type="AlphaFoldDB" id="A0A0X3ARS9"/>